<proteinExistence type="predicted"/>
<dbReference type="OrthoDB" id="5985602at2759"/>
<feature type="domain" description="APCDD1" evidence="6">
    <location>
        <begin position="33"/>
        <end position="295"/>
    </location>
</feature>
<keyword evidence="4" id="KW-0472">Membrane</keyword>
<keyword evidence="5" id="KW-0325">Glycoprotein</keyword>
<evidence type="ECO:0000256" key="3">
    <source>
        <dbReference type="ARBA" id="ARBA00022729"/>
    </source>
</evidence>
<dbReference type="GeneID" id="107223325"/>
<dbReference type="InParanoid" id="A0A6J0BVS9"/>
<keyword evidence="3" id="KW-0732">Signal</keyword>
<protein>
    <submittedName>
        <fullName evidence="8">Uncharacterized protein LOC107223325</fullName>
    </submittedName>
</protein>
<dbReference type="Pfam" id="PF14921">
    <property type="entry name" value="APCDDC"/>
    <property type="match status" value="1"/>
</dbReference>
<reference evidence="8" key="1">
    <citation type="submission" date="2025-08" db="UniProtKB">
        <authorList>
            <consortium name="RefSeq"/>
        </authorList>
    </citation>
    <scope>IDENTIFICATION</scope>
    <source>
        <tissue evidence="8">Thorax and Abdomen</tissue>
    </source>
</reference>
<sequence>MLEWLNVSTDCVGRILTGPSLGMVWGPERGGDQCQAFFRETVVSDFATAGDSTPLRLHATWLSQGCETRSGPEYVIRKYTFYENDTFLLLRHHYAEESCSVATHTVTARGVLRLLSASILTPGATEARFQLDTVHVIPLNRQVAHKLGLRVNSTCGPQPKWRPYVPQLVYEQPHHRVPNPLWEGPRYNSLHGHQPSQNRRGIDCLETLGLEFGELRLLRVQKRPSVSKTTHYKPVGRPRVELLFGGLPPTTQTRFTHRPTALQSTALLRSDTTTGCPMCNAISRGTETSPPVLHEVAALPALLGGSWTSKSCESEEGGLWVRRQFRVWPGDKLWTGQWDYFRDPKCSSFLYAVTAAGSYVQRAGRQRRHEELESEAPQFAMDGDRLEDRARREVVPWMTPELAKNIWDIYAPKREQVSADEMLPSMDEIQEAITRSPDAPKVPESEAHLSKRSLVDEDDSYRHLLQDAHPSLALSFAAMLRGNQRYEETTPSVFVTPTPPTPTGTTELDLHVAESILVPGDPGVVARCGGRGRLATWPPDCIPRSLEAPAILGLRARVGVTWSGEYTLLFGPRDSSLWNAPLYQCGPTSSHNSGLRAHLRTIVGLKYGLFSPSSAITHNQPGTVLPLLLLSFLRAMLRLLT</sequence>
<dbReference type="GO" id="GO:0017147">
    <property type="term" value="F:Wnt-protein binding"/>
    <property type="evidence" value="ECO:0007669"/>
    <property type="project" value="InterPro"/>
</dbReference>
<evidence type="ECO:0000256" key="1">
    <source>
        <dbReference type="ARBA" id="ARBA00004167"/>
    </source>
</evidence>
<keyword evidence="7" id="KW-1185">Reference proteome</keyword>
<dbReference type="GO" id="GO:0030178">
    <property type="term" value="P:negative regulation of Wnt signaling pathway"/>
    <property type="evidence" value="ECO:0007669"/>
    <property type="project" value="InterPro"/>
</dbReference>
<dbReference type="PANTHER" id="PTHR31021">
    <property type="entry name" value="ADENOMATOSIS POLYPOSIS COLI DOWN-REGULATED 1"/>
    <property type="match status" value="1"/>
</dbReference>
<comment type="subcellular location">
    <subcellularLocation>
        <location evidence="1">Membrane</location>
        <topology evidence="1">Single-pass membrane protein</topology>
    </subcellularLocation>
</comment>
<dbReference type="Proteomes" id="UP000829291">
    <property type="component" value="Chromosome 3"/>
</dbReference>
<accession>A0A6J0BVS9</accession>
<evidence type="ECO:0000256" key="5">
    <source>
        <dbReference type="ARBA" id="ARBA00023180"/>
    </source>
</evidence>
<dbReference type="GO" id="GO:0005886">
    <property type="term" value="C:plasma membrane"/>
    <property type="evidence" value="ECO:0007669"/>
    <property type="project" value="InterPro"/>
</dbReference>
<dbReference type="AlphaFoldDB" id="A0A6J0BVS9"/>
<evidence type="ECO:0000313" key="7">
    <source>
        <dbReference type="Proteomes" id="UP000829291"/>
    </source>
</evidence>
<dbReference type="InterPro" id="IPR029405">
    <property type="entry name" value="APCDD1_dom"/>
</dbReference>
<dbReference type="SMART" id="SM01352">
    <property type="entry name" value="APCDDC"/>
    <property type="match status" value="1"/>
</dbReference>
<dbReference type="PANTHER" id="PTHR31021:SF1">
    <property type="entry name" value="CHROMOSOME UNDETERMINED SCAFFOLD_56, WHOLE GENOME SHOTGUN SEQUENCE"/>
    <property type="match status" value="1"/>
</dbReference>
<evidence type="ECO:0000256" key="2">
    <source>
        <dbReference type="ARBA" id="ARBA00022692"/>
    </source>
</evidence>
<dbReference type="RefSeq" id="XP_015518464.1">
    <property type="nucleotide sequence ID" value="XM_015662978.2"/>
</dbReference>
<dbReference type="KEGG" id="nlo:107223325"/>
<evidence type="ECO:0000313" key="8">
    <source>
        <dbReference type="RefSeq" id="XP_015518464.1"/>
    </source>
</evidence>
<keyword evidence="2" id="KW-0812">Transmembrane</keyword>
<gene>
    <name evidence="8" type="primary">LOC107223325</name>
</gene>
<name>A0A6J0BVS9_NEOLC</name>
<evidence type="ECO:0000259" key="6">
    <source>
        <dbReference type="SMART" id="SM01352"/>
    </source>
</evidence>
<dbReference type="InterPro" id="IPR042425">
    <property type="entry name" value="APCDD1"/>
</dbReference>
<organism evidence="8">
    <name type="scientific">Neodiprion lecontei</name>
    <name type="common">Redheaded pine sawfly</name>
    <dbReference type="NCBI Taxonomy" id="441921"/>
    <lineage>
        <taxon>Eukaryota</taxon>
        <taxon>Metazoa</taxon>
        <taxon>Ecdysozoa</taxon>
        <taxon>Arthropoda</taxon>
        <taxon>Hexapoda</taxon>
        <taxon>Insecta</taxon>
        <taxon>Pterygota</taxon>
        <taxon>Neoptera</taxon>
        <taxon>Endopterygota</taxon>
        <taxon>Hymenoptera</taxon>
        <taxon>Tenthredinoidea</taxon>
        <taxon>Diprionidae</taxon>
        <taxon>Diprioninae</taxon>
        <taxon>Neodiprion</taxon>
    </lineage>
</organism>
<evidence type="ECO:0000256" key="4">
    <source>
        <dbReference type="ARBA" id="ARBA00023136"/>
    </source>
</evidence>